<feature type="compositionally biased region" description="Basic and acidic residues" evidence="2">
    <location>
        <begin position="184"/>
        <end position="203"/>
    </location>
</feature>
<feature type="compositionally biased region" description="Low complexity" evidence="2">
    <location>
        <begin position="168"/>
        <end position="180"/>
    </location>
</feature>
<dbReference type="PANTHER" id="PTHR13082">
    <property type="entry name" value="SAP18"/>
    <property type="match status" value="1"/>
</dbReference>
<accession>A0AAE0M009</accession>
<protein>
    <submittedName>
        <fullName evidence="3">Sin3 associated polypeptide p18-domain-containing protein</fullName>
    </submittedName>
</protein>
<reference evidence="3" key="1">
    <citation type="journal article" date="2023" name="Mol. Phylogenet. Evol.">
        <title>Genome-scale phylogeny and comparative genomics of the fungal order Sordariales.</title>
        <authorList>
            <person name="Hensen N."/>
            <person name="Bonometti L."/>
            <person name="Westerberg I."/>
            <person name="Brannstrom I.O."/>
            <person name="Guillou S."/>
            <person name="Cros-Aarteil S."/>
            <person name="Calhoun S."/>
            <person name="Haridas S."/>
            <person name="Kuo A."/>
            <person name="Mondo S."/>
            <person name="Pangilinan J."/>
            <person name="Riley R."/>
            <person name="LaButti K."/>
            <person name="Andreopoulos B."/>
            <person name="Lipzen A."/>
            <person name="Chen C."/>
            <person name="Yan M."/>
            <person name="Daum C."/>
            <person name="Ng V."/>
            <person name="Clum A."/>
            <person name="Steindorff A."/>
            <person name="Ohm R.A."/>
            <person name="Martin F."/>
            <person name="Silar P."/>
            <person name="Natvig D.O."/>
            <person name="Lalanne C."/>
            <person name="Gautier V."/>
            <person name="Ament-Velasquez S.L."/>
            <person name="Kruys A."/>
            <person name="Hutchinson M.I."/>
            <person name="Powell A.J."/>
            <person name="Barry K."/>
            <person name="Miller A.N."/>
            <person name="Grigoriev I.V."/>
            <person name="Debuchy R."/>
            <person name="Gladieux P."/>
            <person name="Hiltunen Thoren M."/>
            <person name="Johannesson H."/>
        </authorList>
    </citation>
    <scope>NUCLEOTIDE SEQUENCE</scope>
    <source>
        <strain evidence="3">CBS 118394</strain>
    </source>
</reference>
<evidence type="ECO:0000313" key="4">
    <source>
        <dbReference type="Proteomes" id="UP001283341"/>
    </source>
</evidence>
<name>A0AAE0M009_9PEZI</name>
<dbReference type="Proteomes" id="UP001283341">
    <property type="component" value="Unassembled WGS sequence"/>
</dbReference>
<dbReference type="AlphaFoldDB" id="A0AAE0M009"/>
<reference evidence="3" key="2">
    <citation type="submission" date="2023-06" db="EMBL/GenBank/DDBJ databases">
        <authorList>
            <consortium name="Lawrence Berkeley National Laboratory"/>
            <person name="Haridas S."/>
            <person name="Hensen N."/>
            <person name="Bonometti L."/>
            <person name="Westerberg I."/>
            <person name="Brannstrom I.O."/>
            <person name="Guillou S."/>
            <person name="Cros-Aarteil S."/>
            <person name="Calhoun S."/>
            <person name="Kuo A."/>
            <person name="Mondo S."/>
            <person name="Pangilinan J."/>
            <person name="Riley R."/>
            <person name="Labutti K."/>
            <person name="Andreopoulos B."/>
            <person name="Lipzen A."/>
            <person name="Chen C."/>
            <person name="Yanf M."/>
            <person name="Daum C."/>
            <person name="Ng V."/>
            <person name="Clum A."/>
            <person name="Steindorff A."/>
            <person name="Ohm R."/>
            <person name="Martin F."/>
            <person name="Silar P."/>
            <person name="Natvig D."/>
            <person name="Lalanne C."/>
            <person name="Gautier V."/>
            <person name="Ament-Velasquez S.L."/>
            <person name="Kruys A."/>
            <person name="Hutchinson M.I."/>
            <person name="Powell A.J."/>
            <person name="Barry K."/>
            <person name="Miller A.N."/>
            <person name="Grigoriev I.V."/>
            <person name="Debuchy R."/>
            <person name="Gladieux P."/>
            <person name="Thoren M.H."/>
            <person name="Johannesson H."/>
        </authorList>
    </citation>
    <scope>NUCLEOTIDE SEQUENCE</scope>
    <source>
        <strain evidence="3">CBS 118394</strain>
    </source>
</reference>
<evidence type="ECO:0000256" key="2">
    <source>
        <dbReference type="SAM" id="MobiDB-lite"/>
    </source>
</evidence>
<feature type="region of interest" description="Disordered" evidence="2">
    <location>
        <begin position="158"/>
        <end position="272"/>
    </location>
</feature>
<comment type="caution">
    <text evidence="3">The sequence shown here is derived from an EMBL/GenBank/DDBJ whole genome shotgun (WGS) entry which is preliminary data.</text>
</comment>
<evidence type="ECO:0000256" key="1">
    <source>
        <dbReference type="ARBA" id="ARBA00009143"/>
    </source>
</evidence>
<feature type="compositionally biased region" description="Gly residues" evidence="2">
    <location>
        <begin position="204"/>
        <end position="213"/>
    </location>
</feature>
<feature type="compositionally biased region" description="Basic and acidic residues" evidence="2">
    <location>
        <begin position="232"/>
        <end position="261"/>
    </location>
</feature>
<dbReference type="InterPro" id="IPR010516">
    <property type="entry name" value="SAP18"/>
</dbReference>
<dbReference type="EMBL" id="JAUEDM010000007">
    <property type="protein sequence ID" value="KAK3313895.1"/>
    <property type="molecule type" value="Genomic_DNA"/>
</dbReference>
<evidence type="ECO:0000313" key="3">
    <source>
        <dbReference type="EMBL" id="KAK3313895.1"/>
    </source>
</evidence>
<dbReference type="PANTHER" id="PTHR13082:SF0">
    <property type="entry name" value="HISTONE DEACETYLASE COMPLEX SUBUNIT SAP18"/>
    <property type="match status" value="1"/>
</dbReference>
<dbReference type="InterPro" id="IPR042534">
    <property type="entry name" value="SAP18_sf"/>
</dbReference>
<dbReference type="Pfam" id="PF06487">
    <property type="entry name" value="SAP18"/>
    <property type="match status" value="1"/>
</dbReference>
<sequence>MTSFPDEPPLRDKTTPFLLKIFYRTGAFHRPDEFLSSDSLPLSTDVYAWRNTTLEELTLDLLLVKPAILPKPAIGTRLVFRLIWADNTQQALRFSTKDIGSVVIGAGRPGASRDEGWDDVYDNNTLGEAKFVIGDYISCAILPPDEMTGEVLPTSAARMGRGSGIGEGRASAGVGGARPPAVGPRRDLGSDRHRSGNRYDGRGNGRMPSGGSGWPRVDPYPRGGRSDYGGGADREPGMRYRERGSRREFPDGEWRRGERLPEPPMGSGRGPR</sequence>
<proteinExistence type="inferred from homology"/>
<comment type="similarity">
    <text evidence="1">Belongs to the SAP18 family.</text>
</comment>
<keyword evidence="4" id="KW-1185">Reference proteome</keyword>
<dbReference type="GO" id="GO:0005634">
    <property type="term" value="C:nucleus"/>
    <property type="evidence" value="ECO:0007669"/>
    <property type="project" value="TreeGrafter"/>
</dbReference>
<gene>
    <name evidence="3" type="ORF">B0H66DRAFT_366572</name>
</gene>
<dbReference type="Gene3D" id="3.10.20.550">
    <property type="entry name" value="ASAP complex, SAP18 subunit"/>
    <property type="match status" value="1"/>
</dbReference>
<organism evidence="3 4">
    <name type="scientific">Apodospora peruviana</name>
    <dbReference type="NCBI Taxonomy" id="516989"/>
    <lineage>
        <taxon>Eukaryota</taxon>
        <taxon>Fungi</taxon>
        <taxon>Dikarya</taxon>
        <taxon>Ascomycota</taxon>
        <taxon>Pezizomycotina</taxon>
        <taxon>Sordariomycetes</taxon>
        <taxon>Sordariomycetidae</taxon>
        <taxon>Sordariales</taxon>
        <taxon>Lasiosphaeriaceae</taxon>
        <taxon>Apodospora</taxon>
    </lineage>
</organism>